<dbReference type="AlphaFoldDB" id="A0A8F9XIF0"/>
<dbReference type="KEGG" id="ole:K0B96_06905"/>
<accession>A0A8F9XIF0</accession>
<organism evidence="1 2">
    <name type="scientific">Horticoccus luteus</name>
    <dbReference type="NCBI Taxonomy" id="2862869"/>
    <lineage>
        <taxon>Bacteria</taxon>
        <taxon>Pseudomonadati</taxon>
        <taxon>Verrucomicrobiota</taxon>
        <taxon>Opitutia</taxon>
        <taxon>Opitutales</taxon>
        <taxon>Opitutaceae</taxon>
        <taxon>Horticoccus</taxon>
    </lineage>
</organism>
<evidence type="ECO:0000313" key="2">
    <source>
        <dbReference type="Proteomes" id="UP000825051"/>
    </source>
</evidence>
<dbReference type="RefSeq" id="WP_220165368.1">
    <property type="nucleotide sequence ID" value="NZ_CP080507.1"/>
</dbReference>
<sequence>MLATPAAGDRATLRVLTVEERAGAARENALVRVPLFFAEGECREPGDVVIVDAAQPGRALTVQADDVRRGPDGGVSRMHLWFEATLRAGEKKQFLLRRGGDEVANRGVIPVHATADGIEVKTTRGEVAVGRDGGLRRIVAGKEAWDFGEAGLTPSVHITYSDHSAGVKFDGVHPANRAVAWSAGPLFVKVVTRMGDDEGAHLEQTLRISGDGREVDVSGAVFLGARQGGKLEENLLLTGEGPARARVTPVPAGVRPDLRNEHAYAVDGLAGESGGNLLAVPVVIGGSNGRWAAEGKTVSLSGFHGVSRGKEEQKTLRAFWTEVALLPTAAETAGDLWPVYRAAVQPLVAIVDEPGVEVATLHEALAKVVRSMRPVNWAQEAGRFHVLGETEKRDAVWRKQPSAGESDAARLVERAKAATARLNPEGWAKLKQDEKSRASGPLDPYHLTYTLSAGAALSALGDAPPRVGEAIRAMAEASREYLGRADADGSPYIDCYSRALNMQMGPMLFGLAASAEGSDATLTRFYRDLATTPVMLGVFGRGERPYVATRRNKPDYTDYLYQAISDFWLRTAELLAHENLQLHPLAFGRYTDCVDVLADRYHALDRRDNDGTAGEVRANFFRGQGHTHRWLGWSCAPFIRLLADPAEKSQVGLTEAIRYARSRAERWNNWPDLTFYLLTDLMTRQLPDGSAPALPPRPNGVRARVTAQGTELSWGAVSAAVSYRIYRADESGGPWIWLNSPYAGKAVAPTSETVFADSAGGAGKFYVVLSVDASGRASAWPLDAPCAVEATAAARAK</sequence>
<gene>
    <name evidence="1" type="ORF">K0B96_06905</name>
</gene>
<keyword evidence="2" id="KW-1185">Reference proteome</keyword>
<dbReference type="Proteomes" id="UP000825051">
    <property type="component" value="Chromosome"/>
</dbReference>
<dbReference type="EMBL" id="CP080507">
    <property type="protein sequence ID" value="QYM80335.1"/>
    <property type="molecule type" value="Genomic_DNA"/>
</dbReference>
<protein>
    <submittedName>
        <fullName evidence="1">Uncharacterized protein</fullName>
    </submittedName>
</protein>
<dbReference type="InterPro" id="IPR013783">
    <property type="entry name" value="Ig-like_fold"/>
</dbReference>
<dbReference type="Gene3D" id="2.60.40.10">
    <property type="entry name" value="Immunoglobulins"/>
    <property type="match status" value="1"/>
</dbReference>
<proteinExistence type="predicted"/>
<evidence type="ECO:0000313" key="1">
    <source>
        <dbReference type="EMBL" id="QYM80335.1"/>
    </source>
</evidence>
<reference evidence="1" key="1">
    <citation type="submission" date="2021-08" db="EMBL/GenBank/DDBJ databases">
        <title>Genome of a novel bacterium of the phylum Verrucomicrobia, Oleiharenicola sp. KSB-15.</title>
        <authorList>
            <person name="Chung J.-H."/>
            <person name="Ahn J.-H."/>
            <person name="Yoon Y."/>
            <person name="Kim D.-Y."/>
            <person name="An S.-H."/>
            <person name="Park I."/>
            <person name="Yeon J."/>
        </authorList>
    </citation>
    <scope>NUCLEOTIDE SEQUENCE</scope>
    <source>
        <strain evidence="1">KSB-15</strain>
    </source>
</reference>
<name>A0A8F9XIF0_9BACT</name>